<proteinExistence type="predicted"/>
<keyword evidence="2" id="KW-1185">Reference proteome</keyword>
<name>A0ABS3YAG9_9BACT</name>
<dbReference type="Proteomes" id="UP000679126">
    <property type="component" value="Unassembled WGS sequence"/>
</dbReference>
<evidence type="ECO:0000313" key="2">
    <source>
        <dbReference type="Proteomes" id="UP000679126"/>
    </source>
</evidence>
<dbReference type="InterPro" id="IPR053865">
    <property type="entry name" value="DUF6934"/>
</dbReference>
<comment type="caution">
    <text evidence="1">The sequence shown here is derived from an EMBL/GenBank/DDBJ whole genome shotgun (WGS) entry which is preliminary data.</text>
</comment>
<sequence>MTVNFMDVYNVEHLEGKRVGEFEAELEDGSWGLMKLEVSEEPHEILPNVYNLAFGPVDGWGKINTHARMRYRYRMKVFSTVLLFMENYLRAYPGCKLGIDGSSNSRAELYYRGWQRHFVYLNAYMQMEGVKFYVRILRTGKNQLDDPFDFEDVEHNKYLIGRSGAPDKNVMYNYFIVSKK</sequence>
<dbReference type="Pfam" id="PF22028">
    <property type="entry name" value="DUF6934"/>
    <property type="match status" value="1"/>
</dbReference>
<protein>
    <submittedName>
        <fullName evidence="1">Uncharacterized protein</fullName>
    </submittedName>
</protein>
<evidence type="ECO:0000313" key="1">
    <source>
        <dbReference type="EMBL" id="MBO9151667.1"/>
    </source>
</evidence>
<organism evidence="1 2">
    <name type="scientific">Chitinophaga chungangae</name>
    <dbReference type="NCBI Taxonomy" id="2821488"/>
    <lineage>
        <taxon>Bacteria</taxon>
        <taxon>Pseudomonadati</taxon>
        <taxon>Bacteroidota</taxon>
        <taxon>Chitinophagia</taxon>
        <taxon>Chitinophagales</taxon>
        <taxon>Chitinophagaceae</taxon>
        <taxon>Chitinophaga</taxon>
    </lineage>
</organism>
<gene>
    <name evidence="1" type="ORF">J7I43_05575</name>
</gene>
<accession>A0ABS3YAG9</accession>
<reference evidence="2" key="1">
    <citation type="submission" date="2021-03" db="EMBL/GenBank/DDBJ databases">
        <title>Assistant Professor.</title>
        <authorList>
            <person name="Huq M.A."/>
        </authorList>
    </citation>
    <scope>NUCLEOTIDE SEQUENCE [LARGE SCALE GENOMIC DNA]</scope>
    <source>
        <strain evidence="2">MAH-28</strain>
    </source>
</reference>
<dbReference type="EMBL" id="JAGHKP010000001">
    <property type="protein sequence ID" value="MBO9151667.1"/>
    <property type="molecule type" value="Genomic_DNA"/>
</dbReference>
<dbReference type="RefSeq" id="WP_209144088.1">
    <property type="nucleotide sequence ID" value="NZ_JAGHKP010000001.1"/>
</dbReference>